<name>A0A208ZRE3_YERIN</name>
<accession>A0A208ZRE3</accession>
<gene>
    <name evidence="1" type="ORF">CBW57_19360</name>
</gene>
<dbReference type="Proteomes" id="UP000196440">
    <property type="component" value="Unassembled WGS sequence"/>
</dbReference>
<dbReference type="EMBL" id="NHOI01000034">
    <property type="protein sequence ID" value="OVZ83045.1"/>
    <property type="molecule type" value="Genomic_DNA"/>
</dbReference>
<organism evidence="1 2">
    <name type="scientific">Yersinia intermedia</name>
    <dbReference type="NCBI Taxonomy" id="631"/>
    <lineage>
        <taxon>Bacteria</taxon>
        <taxon>Pseudomonadati</taxon>
        <taxon>Pseudomonadota</taxon>
        <taxon>Gammaproteobacteria</taxon>
        <taxon>Enterobacterales</taxon>
        <taxon>Yersiniaceae</taxon>
        <taxon>Yersinia</taxon>
    </lineage>
</organism>
<proteinExistence type="predicted"/>
<protein>
    <submittedName>
        <fullName evidence="1">Uncharacterized protein</fullName>
    </submittedName>
</protein>
<comment type="caution">
    <text evidence="1">The sequence shown here is derived from an EMBL/GenBank/DDBJ whole genome shotgun (WGS) entry which is preliminary data.</text>
</comment>
<evidence type="ECO:0000313" key="2">
    <source>
        <dbReference type="Proteomes" id="UP000196440"/>
    </source>
</evidence>
<evidence type="ECO:0000313" key="1">
    <source>
        <dbReference type="EMBL" id="OVZ83045.1"/>
    </source>
</evidence>
<reference evidence="1 2" key="1">
    <citation type="submission" date="2017-05" db="EMBL/GenBank/DDBJ databases">
        <title>Whole genome sequencing of Yersinia kristensenii.</title>
        <authorList>
            <person name="Campioni F."/>
        </authorList>
    </citation>
    <scope>NUCLEOTIDE SEQUENCE [LARGE SCALE GENOMIC DNA]</scope>
    <source>
        <strain evidence="1 2">CFSAN060536</strain>
    </source>
</reference>
<dbReference type="AlphaFoldDB" id="A0A208ZRE3"/>
<sequence>MPDIVIRTLIVTLLSDSGHADKLLTIFLSKSVECIPIPGKEELVMIAKRTLLLCCQTNNANKNFYDKYVWPS</sequence>